<dbReference type="GO" id="GO:0008237">
    <property type="term" value="F:metallopeptidase activity"/>
    <property type="evidence" value="ECO:0007669"/>
    <property type="project" value="InterPro"/>
</dbReference>
<feature type="region of interest" description="Disordered" evidence="1">
    <location>
        <begin position="89"/>
        <end position="140"/>
    </location>
</feature>
<feature type="region of interest" description="Disordered" evidence="1">
    <location>
        <begin position="1"/>
        <end position="51"/>
    </location>
</feature>
<feature type="compositionally biased region" description="Polar residues" evidence="1">
    <location>
        <begin position="1"/>
        <end position="14"/>
    </location>
</feature>
<dbReference type="InterPro" id="IPR022603">
    <property type="entry name" value="DUF3152"/>
</dbReference>
<name>A0A5D4FX34_9CORY</name>
<accession>A0A5D4FX34</accession>
<evidence type="ECO:0000313" key="4">
    <source>
        <dbReference type="Proteomes" id="UP000324726"/>
    </source>
</evidence>
<dbReference type="Proteomes" id="UP000324726">
    <property type="component" value="Unassembled WGS sequence"/>
</dbReference>
<gene>
    <name evidence="3" type="ORF">FYJ87_05770</name>
</gene>
<feature type="compositionally biased region" description="Basic and acidic residues" evidence="1">
    <location>
        <begin position="22"/>
        <end position="42"/>
    </location>
</feature>
<sequence>MSNPQGTGSENTQDGPRHQRARREEFALPAPEHAHTPPRIDRQSQGQGPHWLNFSDPRVRIGIVAVLALVSVLVLVDALRGAGEDAATDVAATSNSDDPADGAAGPVPGSGYGDLPTGQLPPGGPVTENSSGNFRTVGAPGPKVGDGKLFTYTVEVEDTINTAAFGGDDAFAATVDAILSDPRGWTGRGKFAFQHVAAGELPEDKEPDLRIQLASQNHTHEVCGNTFKLETSCFYSDGNRVVINESRWIRGAIPFQGDLGAYRQYVINHEVGHGIGFAAHQPCPKDGQLAPIMMQQTLSVDNRVLREISNEDIYGESDSICRANPWPYPVAEEQ</sequence>
<dbReference type="Pfam" id="PF11350">
    <property type="entry name" value="DUF3152"/>
    <property type="match status" value="1"/>
</dbReference>
<proteinExistence type="predicted"/>
<evidence type="ECO:0000259" key="2">
    <source>
        <dbReference type="Pfam" id="PF11350"/>
    </source>
</evidence>
<comment type="caution">
    <text evidence="3">The sequence shown here is derived from an EMBL/GenBank/DDBJ whole genome shotgun (WGS) entry which is preliminary data.</text>
</comment>
<dbReference type="SUPFAM" id="SSF55486">
    <property type="entry name" value="Metalloproteases ('zincins'), catalytic domain"/>
    <property type="match status" value="1"/>
</dbReference>
<reference evidence="3 4" key="1">
    <citation type="submission" date="2019-08" db="EMBL/GenBank/DDBJ databases">
        <title>Draft genome of C. urealyticum strain VH4248.</title>
        <authorList>
            <person name="Navas J."/>
        </authorList>
    </citation>
    <scope>NUCLEOTIDE SEQUENCE [LARGE SCALE GENOMIC DNA]</scope>
    <source>
        <strain evidence="3 4">VH4248</strain>
    </source>
</reference>
<feature type="domain" description="DUF3152" evidence="2">
    <location>
        <begin position="120"/>
        <end position="329"/>
    </location>
</feature>
<dbReference type="EMBL" id="VSZI01000001">
    <property type="protein sequence ID" value="TYR20454.1"/>
    <property type="molecule type" value="Genomic_DNA"/>
</dbReference>
<evidence type="ECO:0000313" key="3">
    <source>
        <dbReference type="EMBL" id="TYR20454.1"/>
    </source>
</evidence>
<dbReference type="AlphaFoldDB" id="A0A5D4FX34"/>
<evidence type="ECO:0000256" key="1">
    <source>
        <dbReference type="SAM" id="MobiDB-lite"/>
    </source>
</evidence>
<dbReference type="InterPro" id="IPR024079">
    <property type="entry name" value="MetalloPept_cat_dom_sf"/>
</dbReference>
<dbReference type="Gene3D" id="3.40.390.10">
    <property type="entry name" value="Collagenase (Catalytic Domain)"/>
    <property type="match status" value="1"/>
</dbReference>
<organism evidence="3 4">
    <name type="scientific">Corynebacterium urealyticum</name>
    <dbReference type="NCBI Taxonomy" id="43771"/>
    <lineage>
        <taxon>Bacteria</taxon>
        <taxon>Bacillati</taxon>
        <taxon>Actinomycetota</taxon>
        <taxon>Actinomycetes</taxon>
        <taxon>Mycobacteriales</taxon>
        <taxon>Corynebacteriaceae</taxon>
        <taxon>Corynebacterium</taxon>
    </lineage>
</organism>
<protein>
    <submittedName>
        <fullName evidence="3">DUF3152 domain-containing protein</fullName>
    </submittedName>
</protein>
<dbReference type="RefSeq" id="WP_148812286.1">
    <property type="nucleotide sequence ID" value="NZ_VSZI01000001.1"/>
</dbReference>